<dbReference type="AlphaFoldDB" id="L9V1I1"/>
<evidence type="ECO:0000256" key="1">
    <source>
        <dbReference type="SAM" id="MobiDB-lite"/>
    </source>
</evidence>
<gene>
    <name evidence="2" type="ORF">C500_07798</name>
</gene>
<evidence type="ECO:0000313" key="2">
    <source>
        <dbReference type="EMBL" id="ELY30924.1"/>
    </source>
</evidence>
<dbReference type="GeneID" id="8825374"/>
<comment type="caution">
    <text evidence="2">The sequence shown here is derived from an EMBL/GenBank/DDBJ whole genome shotgun (WGS) entry which is preliminary data.</text>
</comment>
<dbReference type="EMBL" id="AOHS01000029">
    <property type="protein sequence ID" value="ELY30924.1"/>
    <property type="molecule type" value="Genomic_DNA"/>
</dbReference>
<dbReference type="RefSeq" id="WP_004215301.1">
    <property type="nucleotide sequence ID" value="NC_013922.1"/>
</dbReference>
<sequence length="117" mass="12639">MSEANDRLPSGSNPQEFPKRYEYSIYTLPMPVLKVVAVGNVVVSVVFMLLVAASAPSALAFVIVWIVLTSAGDVYRIRSSARRDVDLRARMSLLHKHESIGGSDGDANTDGETNTDG</sequence>
<name>L9V1I1_NATMM</name>
<accession>L9V1I1</accession>
<proteinExistence type="predicted"/>
<protein>
    <submittedName>
        <fullName evidence="2">Transporter 1 (Substrates cationic amino acids) subunit 2</fullName>
    </submittedName>
</protein>
<organism evidence="2 3">
    <name type="scientific">Natrialba magadii (strain ATCC 43099 / DSM 3394 / CCM 3739 / CIP 104546 / IAM 13178 / JCM 8861 / NBRC 102185 / NCIMB 2190 / MS3)</name>
    <name type="common">Natronobacterium magadii</name>
    <dbReference type="NCBI Taxonomy" id="547559"/>
    <lineage>
        <taxon>Archaea</taxon>
        <taxon>Methanobacteriati</taxon>
        <taxon>Methanobacteriota</taxon>
        <taxon>Stenosarchaea group</taxon>
        <taxon>Halobacteria</taxon>
        <taxon>Halobacteriales</taxon>
        <taxon>Natrialbaceae</taxon>
        <taxon>Natrialba</taxon>
    </lineage>
</organism>
<feature type="region of interest" description="Disordered" evidence="1">
    <location>
        <begin position="98"/>
        <end position="117"/>
    </location>
</feature>
<dbReference type="PATRIC" id="fig|547559.17.peg.1529"/>
<evidence type="ECO:0000313" key="3">
    <source>
        <dbReference type="Proteomes" id="UP000011543"/>
    </source>
</evidence>
<feature type="compositionally biased region" description="Acidic residues" evidence="1">
    <location>
        <begin position="107"/>
        <end position="117"/>
    </location>
</feature>
<dbReference type="Proteomes" id="UP000011543">
    <property type="component" value="Unassembled WGS sequence"/>
</dbReference>
<reference evidence="2 3" key="1">
    <citation type="journal article" date="2014" name="PLoS Genet.">
        <title>Phylogenetically driven sequencing of extremely halophilic archaea reveals strategies for static and dynamic osmo-response.</title>
        <authorList>
            <person name="Becker E.A."/>
            <person name="Seitzer P.M."/>
            <person name="Tritt A."/>
            <person name="Larsen D."/>
            <person name="Krusor M."/>
            <person name="Yao A.I."/>
            <person name="Wu D."/>
            <person name="Madern D."/>
            <person name="Eisen J.A."/>
            <person name="Darling A.E."/>
            <person name="Facciotti M.T."/>
        </authorList>
    </citation>
    <scope>NUCLEOTIDE SEQUENCE [LARGE SCALE GENOMIC DNA]</scope>
    <source>
        <strain evidence="3">ATCC 43099 / DSM 3394 / CCM 3739 / CIP 104546 / IAM 13178 / JCM 8861 / NBRC 102185 / NCIMB 2190 / MS3</strain>
    </source>
</reference>